<accession>A0A1T4XZY7</accession>
<evidence type="ECO:0000313" key="2">
    <source>
        <dbReference type="EMBL" id="SKA95144.1"/>
    </source>
</evidence>
<dbReference type="Proteomes" id="UP000190774">
    <property type="component" value="Unassembled WGS sequence"/>
</dbReference>
<dbReference type="OrthoDB" id="8684708at2"/>
<dbReference type="AlphaFoldDB" id="A0A1T4XZY7"/>
<feature type="domain" description="SnoaL-like" evidence="1">
    <location>
        <begin position="9"/>
        <end position="104"/>
    </location>
</feature>
<organism evidence="2 3">
    <name type="scientific">Prosthecobacter debontii</name>
    <dbReference type="NCBI Taxonomy" id="48467"/>
    <lineage>
        <taxon>Bacteria</taxon>
        <taxon>Pseudomonadati</taxon>
        <taxon>Verrucomicrobiota</taxon>
        <taxon>Verrucomicrobiia</taxon>
        <taxon>Verrucomicrobiales</taxon>
        <taxon>Verrucomicrobiaceae</taxon>
        <taxon>Prosthecobacter</taxon>
    </lineage>
</organism>
<dbReference type="Gene3D" id="3.10.450.50">
    <property type="match status" value="1"/>
</dbReference>
<protein>
    <submittedName>
        <fullName evidence="2">SnoaL-like domain-containing protein</fullName>
    </submittedName>
</protein>
<name>A0A1T4XZY7_9BACT</name>
<dbReference type="InterPro" id="IPR032710">
    <property type="entry name" value="NTF2-like_dom_sf"/>
</dbReference>
<evidence type="ECO:0000313" key="3">
    <source>
        <dbReference type="Proteomes" id="UP000190774"/>
    </source>
</evidence>
<proteinExistence type="predicted"/>
<dbReference type="RefSeq" id="WP_078813495.1">
    <property type="nucleotide sequence ID" value="NZ_FUYE01000006.1"/>
</dbReference>
<evidence type="ECO:0000259" key="1">
    <source>
        <dbReference type="Pfam" id="PF12680"/>
    </source>
</evidence>
<dbReference type="SUPFAM" id="SSF54427">
    <property type="entry name" value="NTF2-like"/>
    <property type="match status" value="1"/>
</dbReference>
<dbReference type="InterPro" id="IPR037401">
    <property type="entry name" value="SnoaL-like"/>
</dbReference>
<dbReference type="STRING" id="48467.SAMN02745166_02292"/>
<dbReference type="Pfam" id="PF12680">
    <property type="entry name" value="SnoaL_2"/>
    <property type="match status" value="1"/>
</dbReference>
<dbReference type="EMBL" id="FUYE01000006">
    <property type="protein sequence ID" value="SKA95144.1"/>
    <property type="molecule type" value="Genomic_DNA"/>
</dbReference>
<reference evidence="3" key="1">
    <citation type="submission" date="2017-02" db="EMBL/GenBank/DDBJ databases">
        <authorList>
            <person name="Varghese N."/>
            <person name="Submissions S."/>
        </authorList>
    </citation>
    <scope>NUCLEOTIDE SEQUENCE [LARGE SCALE GENOMIC DNA]</scope>
    <source>
        <strain evidence="3">ATCC 700200</strain>
    </source>
</reference>
<keyword evidence="3" id="KW-1185">Reference proteome</keyword>
<gene>
    <name evidence="2" type="ORF">SAMN02745166_02292</name>
</gene>
<sequence>MKTEPSALITRFIAAMNAQDSAAYLALFHPEAYVHDEGHGHQGTEQIRGWIEKAWACYQPQLVLQEVLSTGENTAFLGEVSGTFPGSPIVLKHELEVKDHLITELKIAP</sequence>